<evidence type="ECO:0000256" key="3">
    <source>
        <dbReference type="SAM" id="SignalP"/>
    </source>
</evidence>
<dbReference type="GO" id="GO:0016020">
    <property type="term" value="C:membrane"/>
    <property type="evidence" value="ECO:0007669"/>
    <property type="project" value="InterPro"/>
</dbReference>
<dbReference type="GO" id="GO:0071949">
    <property type="term" value="F:FAD binding"/>
    <property type="evidence" value="ECO:0007669"/>
    <property type="project" value="InterPro"/>
</dbReference>
<dbReference type="Pfam" id="PF01565">
    <property type="entry name" value="FAD_binding_4"/>
    <property type="match status" value="1"/>
</dbReference>
<evidence type="ECO:0000256" key="2">
    <source>
        <dbReference type="ARBA" id="ARBA00023002"/>
    </source>
</evidence>
<feature type="signal peptide" evidence="3">
    <location>
        <begin position="1"/>
        <end position="27"/>
    </location>
</feature>
<keyword evidence="6" id="KW-1185">Reference proteome</keyword>
<keyword evidence="1" id="KW-0285">Flavoprotein</keyword>
<dbReference type="PROSITE" id="PS51387">
    <property type="entry name" value="FAD_PCMH"/>
    <property type="match status" value="1"/>
</dbReference>
<dbReference type="Gene3D" id="3.30.70.2520">
    <property type="match status" value="1"/>
</dbReference>
<evidence type="ECO:0000259" key="4">
    <source>
        <dbReference type="PROSITE" id="PS51387"/>
    </source>
</evidence>
<dbReference type="PANTHER" id="PTHR43762:SF1">
    <property type="entry name" value="D-ARABINONO-1,4-LACTONE OXIDASE"/>
    <property type="match status" value="1"/>
</dbReference>
<feature type="domain" description="FAD-binding PCMH-type" evidence="4">
    <location>
        <begin position="212"/>
        <end position="401"/>
    </location>
</feature>
<keyword evidence="2" id="KW-0560">Oxidoreductase</keyword>
<dbReference type="PANTHER" id="PTHR43762">
    <property type="entry name" value="L-GULONOLACTONE OXIDASE"/>
    <property type="match status" value="1"/>
</dbReference>
<dbReference type="InterPro" id="IPR016169">
    <property type="entry name" value="FAD-bd_PCMH_sub2"/>
</dbReference>
<dbReference type="EMBL" id="AEIU01000003">
    <property type="protein sequence ID" value="EFP98481.1"/>
    <property type="molecule type" value="Genomic_DNA"/>
</dbReference>
<evidence type="ECO:0000313" key="6">
    <source>
        <dbReference type="Proteomes" id="UP000002943"/>
    </source>
</evidence>
<dbReference type="InterPro" id="IPR036318">
    <property type="entry name" value="FAD-bd_PCMH-like_sf"/>
</dbReference>
<dbReference type="InterPro" id="IPR010031">
    <property type="entry name" value="FAD_lactone_oxidase-like"/>
</dbReference>
<proteinExistence type="predicted"/>
<name>E3BEW4_9VIBR</name>
<sequence>MKHIKEIKIGILLITSLLFVSSSFASASLPQKPKGAAEKVRVTYTAGRNPKSIMPVRLLEGIEIWPASNESNITHYNVYWGDVLNNKLGLLLAPRLAKIDAKKDGSVLEYEFPENFKMEVGAFYILVCSANEYGEYCPKENNFEKITDPLLSIYNKLNHVKGLVGDNQHLPGVELMATCSDLICNGNETPESCPSDCGEYGQASFNFMVLCDEASLQSVYHPTSVEEIQSIVKLANKNGVRIKVSSGQTKNNTAGSASGIICTDGITMIMDKFDHSQAELDMKLETFEGIQVVNVASGTNLHELGEWLFERDKGLGYIHLGWRHASVAGAIGTSAHGSSPKNRNILSHSVVSMDIVGSDGQLRTYSRGTTGKTDPDLWKSVLTHMGYFGIITRLRLEVQPATNTHVKITFHDEKELFEENRKGSVIADIKECDYGQYNWFPSLGQYLRTCGKTTTAKSELGANNRLIFPYVDTSSLSIEETMQAFQVGSADPSIDTHQSMAYLRRNGWHITPPLIKTIAGETRYTTNAIGPTHRIISSKLIDNVGREMRQMDWEVAVPEENAQAAIEYIRDWAKGFNNANRSMPVPLIGIFIRFSKIEDASLMAYTGAGNGFTDGTTAMHIELPIFVPIGLSDQEFNHYMGPYEEAMRMLITKHGARAHWGKNTHSKDSWVFELQRDIGAYGDFLDRYSAKIGQVDPNGMFANKFAKSIGIKYPNFIYPKDW</sequence>
<dbReference type="GO" id="GO:0003885">
    <property type="term" value="F:D-arabinono-1,4-lactone oxidase activity"/>
    <property type="evidence" value="ECO:0007669"/>
    <property type="project" value="InterPro"/>
</dbReference>
<keyword evidence="3" id="KW-0732">Signal</keyword>
<evidence type="ECO:0000256" key="1">
    <source>
        <dbReference type="ARBA" id="ARBA00022827"/>
    </source>
</evidence>
<dbReference type="Proteomes" id="UP000002943">
    <property type="component" value="Unassembled WGS sequence"/>
</dbReference>
<dbReference type="STRING" id="796620.VIBC2010_16249"/>
<dbReference type="eggNOG" id="COG0277">
    <property type="taxonomic scope" value="Bacteria"/>
</dbReference>
<dbReference type="Gene3D" id="3.30.465.10">
    <property type="match status" value="1"/>
</dbReference>
<dbReference type="AlphaFoldDB" id="E3BEW4"/>
<dbReference type="InterPro" id="IPR006094">
    <property type="entry name" value="Oxid_FAD_bind_N"/>
</dbReference>
<dbReference type="Pfam" id="PF04030">
    <property type="entry name" value="ALO"/>
    <property type="match status" value="1"/>
</dbReference>
<accession>E3BEW4</accession>
<feature type="chain" id="PRO_5003166902" evidence="3">
    <location>
        <begin position="28"/>
        <end position="722"/>
    </location>
</feature>
<dbReference type="SUPFAM" id="SSF56176">
    <property type="entry name" value="FAD-binding/transporter-associated domain-like"/>
    <property type="match status" value="1"/>
</dbReference>
<protein>
    <submittedName>
        <fullName evidence="5">FAD-linked oxidoreductase</fullName>
    </submittedName>
</protein>
<dbReference type="OrthoDB" id="5713570at2"/>
<organism evidence="5 6">
    <name type="scientific">Vibrio caribbeanicus ATCC BAA-2122</name>
    <dbReference type="NCBI Taxonomy" id="796620"/>
    <lineage>
        <taxon>Bacteria</taxon>
        <taxon>Pseudomonadati</taxon>
        <taxon>Pseudomonadota</taxon>
        <taxon>Gammaproteobacteria</taxon>
        <taxon>Vibrionales</taxon>
        <taxon>Vibrionaceae</taxon>
        <taxon>Vibrio</taxon>
    </lineage>
</organism>
<comment type="caution">
    <text evidence="5">The sequence shown here is derived from an EMBL/GenBank/DDBJ whole genome shotgun (WGS) entry which is preliminary data.</text>
</comment>
<dbReference type="InterPro" id="IPR007173">
    <property type="entry name" value="ALO_C"/>
</dbReference>
<dbReference type="RefSeq" id="WP_009599407.1">
    <property type="nucleotide sequence ID" value="NZ_AEIU01000003.1"/>
</dbReference>
<reference evidence="5 6" key="1">
    <citation type="journal article" date="2012" name="Int. J. Syst. Evol. Microbiol.">
        <title>Vibrio caribbeanicus sp. nov., isolated from the marine sponge Scleritoderma cyanea.</title>
        <authorList>
            <person name="Hoffmann M."/>
            <person name="Monday S.R."/>
            <person name="Allard M.W."/>
            <person name="Strain E.A."/>
            <person name="Whittaker P."/>
            <person name="Naum M."/>
            <person name="McCarthy P.J."/>
            <person name="Lopez J.V."/>
            <person name="Fischer M."/>
            <person name="Brown E.W."/>
        </authorList>
    </citation>
    <scope>NUCLEOTIDE SEQUENCE [LARGE SCALE GENOMIC DNA]</scope>
    <source>
        <strain evidence="5 6">ATCC BAA-2122</strain>
    </source>
</reference>
<dbReference type="InterPro" id="IPR016166">
    <property type="entry name" value="FAD-bd_PCMH"/>
</dbReference>
<keyword evidence="1" id="KW-0274">FAD</keyword>
<gene>
    <name evidence="5" type="ORF">VIBC2010_16249</name>
</gene>
<evidence type="ECO:0000313" key="5">
    <source>
        <dbReference type="EMBL" id="EFP98481.1"/>
    </source>
</evidence>